<evidence type="ECO:0000313" key="11">
    <source>
        <dbReference type="Proteomes" id="UP001231518"/>
    </source>
</evidence>
<comment type="function">
    <text evidence="7">Component of the SMC5-SMC6 complex, that promotes sister chromatid alignment after DNA damage and facilitates double-stranded DNA breaks (DSBs) repair via homologous recombination between sister chromatids.</text>
</comment>
<dbReference type="GO" id="GO:0006310">
    <property type="term" value="P:DNA recombination"/>
    <property type="evidence" value="ECO:0007669"/>
    <property type="project" value="UniProtKB-UniRule"/>
</dbReference>
<evidence type="ECO:0000256" key="5">
    <source>
        <dbReference type="ARBA" id="ARBA00023204"/>
    </source>
</evidence>
<dbReference type="EMBL" id="JARGEI010000032">
    <property type="protein sequence ID" value="KAJ8703731.1"/>
    <property type="molecule type" value="Genomic_DNA"/>
</dbReference>
<dbReference type="AlphaFoldDB" id="A0AAD7Y5L6"/>
<evidence type="ECO:0000256" key="1">
    <source>
        <dbReference type="ARBA" id="ARBA00004123"/>
    </source>
</evidence>
<accession>A0AAD7Y5L6</accession>
<dbReference type="PANTHER" id="PTHR16140:SF0">
    <property type="entry name" value="NON-STRUCTURAL MAINTENANCE OF CHROMOSOMES ELEMENT 4"/>
    <property type="match status" value="1"/>
</dbReference>
<comment type="subcellular location">
    <subcellularLocation>
        <location evidence="1 7">Nucleus</location>
    </subcellularLocation>
</comment>
<feature type="compositionally biased region" description="Polar residues" evidence="8">
    <location>
        <begin position="1"/>
        <end position="19"/>
    </location>
</feature>
<dbReference type="PANTHER" id="PTHR16140">
    <property type="entry name" value="NON-STRUCTURAL MAINTENANCE OF CHROMOSOMES ELEMENT 4"/>
    <property type="match status" value="1"/>
</dbReference>
<dbReference type="GO" id="GO:0006281">
    <property type="term" value="P:DNA repair"/>
    <property type="evidence" value="ECO:0007669"/>
    <property type="project" value="UniProtKB-UniRule"/>
</dbReference>
<comment type="caution">
    <text evidence="10">The sequence shown here is derived from an EMBL/GenBank/DDBJ whole genome shotgun (WGS) entry which is preliminary data.</text>
</comment>
<evidence type="ECO:0000256" key="3">
    <source>
        <dbReference type="ARBA" id="ARBA00022763"/>
    </source>
</evidence>
<organism evidence="10 11">
    <name type="scientific">Mythimna separata</name>
    <name type="common">Oriental armyworm</name>
    <name type="synonym">Pseudaletia separata</name>
    <dbReference type="NCBI Taxonomy" id="271217"/>
    <lineage>
        <taxon>Eukaryota</taxon>
        <taxon>Metazoa</taxon>
        <taxon>Ecdysozoa</taxon>
        <taxon>Arthropoda</taxon>
        <taxon>Hexapoda</taxon>
        <taxon>Insecta</taxon>
        <taxon>Pterygota</taxon>
        <taxon>Neoptera</taxon>
        <taxon>Endopterygota</taxon>
        <taxon>Lepidoptera</taxon>
        <taxon>Glossata</taxon>
        <taxon>Ditrysia</taxon>
        <taxon>Noctuoidea</taxon>
        <taxon>Noctuidae</taxon>
        <taxon>Noctuinae</taxon>
        <taxon>Hadenini</taxon>
        <taxon>Mythimna</taxon>
    </lineage>
</organism>
<evidence type="ECO:0000256" key="7">
    <source>
        <dbReference type="RuleBase" id="RU365071"/>
    </source>
</evidence>
<sequence>MSRNNTLSQSSRTSMSGSYGRQLRLRNMLEEISTVEDDASNNLECMDQTSRVVSEAKNLRKEGDDDERVRHPGESYLDSRVLRAASDVTVRCAEAVSGNINIYDKHELASHIAQNPDFWHFPFPLEIPVAAHVFGSFAPVAARPARARRQLERQQAAQLKEPEKVDKLEKTEEDSQMVTRVHNFIVKQYRARQKPLSYFHAVLDPGSFSKTIENIYHVSFLVRDGHVSVTLDDEYGLPFITPTQTAFTSQKEQVDLSDEKQFIVSIDMQRWQDLISAFDIRKPLMVLKSK</sequence>
<dbReference type="InterPro" id="IPR027786">
    <property type="entry name" value="Nse4/EID"/>
</dbReference>
<comment type="subunit">
    <text evidence="7">Component of the SMC5-SMC6 complex.</text>
</comment>
<feature type="domain" description="Non-structural maintenance of chromosome element 4 C-terminal" evidence="9">
    <location>
        <begin position="195"/>
        <end position="285"/>
    </location>
</feature>
<keyword evidence="4 7" id="KW-0233">DNA recombination</keyword>
<keyword evidence="3 7" id="KW-0227">DNA damage</keyword>
<reference evidence="10" key="1">
    <citation type="submission" date="2023-03" db="EMBL/GenBank/DDBJ databases">
        <title>Chromosome-level genomes of two armyworms, Mythimna separata and Mythimna loreyi, provide insights into the biosynthesis and reception of sex pheromones.</title>
        <authorList>
            <person name="Zhao H."/>
        </authorList>
    </citation>
    <scope>NUCLEOTIDE SEQUENCE</scope>
    <source>
        <strain evidence="10">BeijingLab</strain>
        <tissue evidence="10">Pupa</tissue>
    </source>
</reference>
<dbReference type="InterPro" id="IPR014854">
    <property type="entry name" value="Nse4_C"/>
</dbReference>
<name>A0AAD7Y5L6_MYTSE</name>
<comment type="similarity">
    <text evidence="2 7">Belongs to the NSE4 family.</text>
</comment>
<gene>
    <name evidence="10" type="ORF">PYW07_013025</name>
</gene>
<feature type="region of interest" description="Disordered" evidence="8">
    <location>
        <begin position="1"/>
        <end position="20"/>
    </location>
</feature>
<evidence type="ECO:0000256" key="6">
    <source>
        <dbReference type="ARBA" id="ARBA00023242"/>
    </source>
</evidence>
<keyword evidence="11" id="KW-1185">Reference proteome</keyword>
<dbReference type="Pfam" id="PF08743">
    <property type="entry name" value="Nse4_C"/>
    <property type="match status" value="1"/>
</dbReference>
<keyword evidence="5 7" id="KW-0234">DNA repair</keyword>
<dbReference type="GO" id="GO:0030915">
    <property type="term" value="C:Smc5-Smc6 complex"/>
    <property type="evidence" value="ECO:0007669"/>
    <property type="project" value="UniProtKB-UniRule"/>
</dbReference>
<proteinExistence type="inferred from homology"/>
<evidence type="ECO:0000256" key="2">
    <source>
        <dbReference type="ARBA" id="ARBA00008997"/>
    </source>
</evidence>
<evidence type="ECO:0000259" key="9">
    <source>
        <dbReference type="Pfam" id="PF08743"/>
    </source>
</evidence>
<keyword evidence="6 7" id="KW-0539">Nucleus</keyword>
<dbReference type="GO" id="GO:0005634">
    <property type="term" value="C:nucleus"/>
    <property type="evidence" value="ECO:0007669"/>
    <property type="project" value="UniProtKB-SubCell"/>
</dbReference>
<protein>
    <recommendedName>
        <fullName evidence="7">Non-structural maintenance of chromosomes element 4</fullName>
    </recommendedName>
</protein>
<evidence type="ECO:0000256" key="8">
    <source>
        <dbReference type="SAM" id="MobiDB-lite"/>
    </source>
</evidence>
<evidence type="ECO:0000313" key="10">
    <source>
        <dbReference type="EMBL" id="KAJ8703731.1"/>
    </source>
</evidence>
<evidence type="ECO:0000256" key="4">
    <source>
        <dbReference type="ARBA" id="ARBA00023172"/>
    </source>
</evidence>
<dbReference type="Proteomes" id="UP001231518">
    <property type="component" value="Chromosome 31"/>
</dbReference>